<feature type="domain" description="Guanylate cyclase" evidence="16">
    <location>
        <begin position="982"/>
        <end position="1107"/>
    </location>
</feature>
<keyword evidence="5" id="KW-0547">Nucleotide-binding</keyword>
<dbReference type="PROSITE" id="PS00452">
    <property type="entry name" value="GUANYLATE_CYCLASE_1"/>
    <property type="match status" value="1"/>
</dbReference>
<dbReference type="EC" id="4.6.1.2" evidence="2 11"/>
<dbReference type="EMBL" id="KE346361">
    <property type="protein sequence ID" value="KJE90742.1"/>
    <property type="molecule type" value="Genomic_DNA"/>
</dbReference>
<evidence type="ECO:0000256" key="2">
    <source>
        <dbReference type="ARBA" id="ARBA00012202"/>
    </source>
</evidence>
<dbReference type="STRING" id="595528.A0A0D2VKY7"/>
<dbReference type="GO" id="GO:0004383">
    <property type="term" value="F:guanylate cyclase activity"/>
    <property type="evidence" value="ECO:0007669"/>
    <property type="project" value="UniProtKB-EC"/>
</dbReference>
<feature type="compositionally biased region" description="Low complexity" evidence="12">
    <location>
        <begin position="1311"/>
        <end position="1334"/>
    </location>
</feature>
<evidence type="ECO:0000256" key="11">
    <source>
        <dbReference type="RuleBase" id="RU003431"/>
    </source>
</evidence>
<dbReference type="Gene3D" id="3.30.70.1230">
    <property type="entry name" value="Nucleotide cyclase"/>
    <property type="match status" value="1"/>
</dbReference>
<protein>
    <recommendedName>
        <fullName evidence="2 11">Guanylate cyclase</fullName>
        <ecNumber evidence="2 11">4.6.1.2</ecNumber>
    </recommendedName>
</protein>
<comment type="catalytic activity">
    <reaction evidence="11">
        <text>GTP = 3',5'-cyclic GMP + diphosphate</text>
        <dbReference type="Rhea" id="RHEA:13665"/>
        <dbReference type="ChEBI" id="CHEBI:33019"/>
        <dbReference type="ChEBI" id="CHEBI:37565"/>
        <dbReference type="ChEBI" id="CHEBI:57746"/>
        <dbReference type="EC" id="4.6.1.2"/>
    </reaction>
</comment>
<dbReference type="GO" id="GO:0001653">
    <property type="term" value="F:peptide receptor activity"/>
    <property type="evidence" value="ECO:0007669"/>
    <property type="project" value="TreeGrafter"/>
</dbReference>
<keyword evidence="17" id="KW-0723">Serine/threonine-protein kinase</keyword>
<evidence type="ECO:0000256" key="13">
    <source>
        <dbReference type="SAM" id="Phobius"/>
    </source>
</evidence>
<feature type="domain" description="Protein kinase" evidence="15">
    <location>
        <begin position="579"/>
        <end position="919"/>
    </location>
</feature>
<dbReference type="GO" id="GO:0004016">
    <property type="term" value="F:adenylate cyclase activity"/>
    <property type="evidence" value="ECO:0007669"/>
    <property type="project" value="TreeGrafter"/>
</dbReference>
<dbReference type="InterPro" id="IPR050401">
    <property type="entry name" value="Cyclic_nucleotide_synthase"/>
</dbReference>
<evidence type="ECO:0000256" key="1">
    <source>
        <dbReference type="ARBA" id="ARBA00004479"/>
    </source>
</evidence>
<feature type="region of interest" description="Disordered" evidence="12">
    <location>
        <begin position="1366"/>
        <end position="1392"/>
    </location>
</feature>
<dbReference type="InterPro" id="IPR000719">
    <property type="entry name" value="Prot_kinase_dom"/>
</dbReference>
<feature type="region of interest" description="Disordered" evidence="12">
    <location>
        <begin position="1301"/>
        <end position="1334"/>
    </location>
</feature>
<evidence type="ECO:0000256" key="5">
    <source>
        <dbReference type="ARBA" id="ARBA00022741"/>
    </source>
</evidence>
<keyword evidence="18" id="KW-1185">Reference proteome</keyword>
<feature type="compositionally biased region" description="Polar residues" evidence="12">
    <location>
        <begin position="567"/>
        <end position="588"/>
    </location>
</feature>
<reference evidence="18" key="1">
    <citation type="submission" date="2011-02" db="EMBL/GenBank/DDBJ databases">
        <title>The Genome Sequence of Capsaspora owczarzaki ATCC 30864.</title>
        <authorList>
            <person name="Russ C."/>
            <person name="Cuomo C."/>
            <person name="Burger G."/>
            <person name="Gray M.W."/>
            <person name="Holland P.W.H."/>
            <person name="King N."/>
            <person name="Lang F.B.F."/>
            <person name="Roger A.J."/>
            <person name="Ruiz-Trillo I."/>
            <person name="Young S.K."/>
            <person name="Zeng Q."/>
            <person name="Gargeya S."/>
            <person name="Alvarado L."/>
            <person name="Berlin A."/>
            <person name="Chapman S.B."/>
            <person name="Chen Z."/>
            <person name="Freedman E."/>
            <person name="Gellesch M."/>
            <person name="Goldberg J."/>
            <person name="Griggs A."/>
            <person name="Gujja S."/>
            <person name="Heilman E."/>
            <person name="Heiman D."/>
            <person name="Howarth C."/>
            <person name="Mehta T."/>
            <person name="Neiman D."/>
            <person name="Pearson M."/>
            <person name="Roberts A."/>
            <person name="Saif S."/>
            <person name="Shea T."/>
            <person name="Shenoy N."/>
            <person name="Sisk P."/>
            <person name="Stolte C."/>
            <person name="Sykes S."/>
            <person name="White J."/>
            <person name="Yandava C."/>
            <person name="Haas B."/>
            <person name="Nusbaum C."/>
            <person name="Birren B."/>
        </authorList>
    </citation>
    <scope>NUCLEOTIDE SEQUENCE</scope>
    <source>
        <strain evidence="18">ATCC 30864</strain>
    </source>
</reference>
<dbReference type="SUPFAM" id="SSF55073">
    <property type="entry name" value="Nucleotide cyclase"/>
    <property type="match status" value="1"/>
</dbReference>
<comment type="similarity">
    <text evidence="10">Belongs to the adenylyl cyclase class-4/guanylyl cyclase family.</text>
</comment>
<dbReference type="PANTHER" id="PTHR11920:SF335">
    <property type="entry name" value="GUANYLATE CYCLASE"/>
    <property type="match status" value="1"/>
</dbReference>
<evidence type="ECO:0000313" key="17">
    <source>
        <dbReference type="EMBL" id="KJE90742.1"/>
    </source>
</evidence>
<dbReference type="PhylomeDB" id="A0A0D2VKY7"/>
<evidence type="ECO:0000256" key="4">
    <source>
        <dbReference type="ARBA" id="ARBA00022729"/>
    </source>
</evidence>
<dbReference type="Pfam" id="PF07701">
    <property type="entry name" value="HNOBA"/>
    <property type="match status" value="1"/>
</dbReference>
<proteinExistence type="inferred from homology"/>
<dbReference type="InterPro" id="IPR011645">
    <property type="entry name" value="HNOB_dom_associated"/>
</dbReference>
<feature type="compositionally biased region" description="Basic and acidic residues" evidence="12">
    <location>
        <begin position="1381"/>
        <end position="1392"/>
    </location>
</feature>
<dbReference type="InterPro" id="IPR001245">
    <property type="entry name" value="Ser-Thr/Tyr_kinase_cat_dom"/>
</dbReference>
<evidence type="ECO:0000256" key="12">
    <source>
        <dbReference type="SAM" id="MobiDB-lite"/>
    </source>
</evidence>
<feature type="signal peptide" evidence="14">
    <location>
        <begin position="1"/>
        <end position="44"/>
    </location>
</feature>
<evidence type="ECO:0000256" key="6">
    <source>
        <dbReference type="ARBA" id="ARBA00022989"/>
    </source>
</evidence>
<dbReference type="PROSITE" id="PS50011">
    <property type="entry name" value="PROTEIN_KINASE_DOM"/>
    <property type="match status" value="1"/>
</dbReference>
<dbReference type="SUPFAM" id="SSF56112">
    <property type="entry name" value="Protein kinase-like (PK-like)"/>
    <property type="match status" value="1"/>
</dbReference>
<comment type="subcellular location">
    <subcellularLocation>
        <location evidence="1">Membrane</location>
        <topology evidence="1">Single-pass type I membrane protein</topology>
    </subcellularLocation>
</comment>
<evidence type="ECO:0000259" key="15">
    <source>
        <dbReference type="PROSITE" id="PS50011"/>
    </source>
</evidence>
<evidence type="ECO:0000256" key="10">
    <source>
        <dbReference type="RuleBase" id="RU000405"/>
    </source>
</evidence>
<dbReference type="Gene3D" id="3.40.190.100">
    <property type="entry name" value="Glycine betaine-binding periplasmic protein, domain 2"/>
    <property type="match status" value="1"/>
</dbReference>
<dbReference type="Gene3D" id="1.10.510.10">
    <property type="entry name" value="Transferase(Phosphotransferase) domain 1"/>
    <property type="match status" value="1"/>
</dbReference>
<keyword evidence="8 10" id="KW-0456">Lyase</keyword>
<dbReference type="InterPro" id="IPR018297">
    <property type="entry name" value="A/G_cyclase_CS"/>
</dbReference>
<feature type="transmembrane region" description="Helical" evidence="13">
    <location>
        <begin position="480"/>
        <end position="503"/>
    </location>
</feature>
<dbReference type="InterPro" id="IPR029787">
    <property type="entry name" value="Nucleotide_cyclase"/>
</dbReference>
<keyword evidence="7 13" id="KW-0472">Membrane</keyword>
<keyword evidence="6 13" id="KW-1133">Transmembrane helix</keyword>
<dbReference type="GO" id="GO:0007168">
    <property type="term" value="P:receptor guanylyl cyclase signaling pathway"/>
    <property type="evidence" value="ECO:0007669"/>
    <property type="project" value="TreeGrafter"/>
</dbReference>
<evidence type="ECO:0000259" key="16">
    <source>
        <dbReference type="PROSITE" id="PS50125"/>
    </source>
</evidence>
<dbReference type="GO" id="GO:0005524">
    <property type="term" value="F:ATP binding"/>
    <property type="evidence" value="ECO:0007669"/>
    <property type="project" value="InterPro"/>
</dbReference>
<evidence type="ECO:0000256" key="7">
    <source>
        <dbReference type="ARBA" id="ARBA00023136"/>
    </source>
</evidence>
<dbReference type="Gene3D" id="6.10.250.780">
    <property type="match status" value="1"/>
</dbReference>
<dbReference type="SUPFAM" id="SSF53850">
    <property type="entry name" value="Periplasmic binding protein-like II"/>
    <property type="match status" value="1"/>
</dbReference>
<evidence type="ECO:0000256" key="3">
    <source>
        <dbReference type="ARBA" id="ARBA00022692"/>
    </source>
</evidence>
<evidence type="ECO:0000256" key="14">
    <source>
        <dbReference type="SAM" id="SignalP"/>
    </source>
</evidence>
<dbReference type="GO" id="GO:0035556">
    <property type="term" value="P:intracellular signal transduction"/>
    <property type="evidence" value="ECO:0007669"/>
    <property type="project" value="InterPro"/>
</dbReference>
<dbReference type="SMART" id="SM00044">
    <property type="entry name" value="CYCc"/>
    <property type="match status" value="1"/>
</dbReference>
<accession>A0A0D2VKY7</accession>
<dbReference type="CDD" id="cd07302">
    <property type="entry name" value="CHD"/>
    <property type="match status" value="1"/>
</dbReference>
<feature type="chain" id="PRO_5002253675" description="Guanylate cyclase" evidence="14">
    <location>
        <begin position="45"/>
        <end position="1406"/>
    </location>
</feature>
<keyword evidence="17" id="KW-0808">Transferase</keyword>
<dbReference type="PANTHER" id="PTHR11920">
    <property type="entry name" value="GUANYLYL CYCLASE"/>
    <property type="match status" value="1"/>
</dbReference>
<dbReference type="eggNOG" id="KOG1023">
    <property type="taxonomic scope" value="Eukaryota"/>
</dbReference>
<dbReference type="GO" id="GO:0004674">
    <property type="term" value="F:protein serine/threonine kinase activity"/>
    <property type="evidence" value="ECO:0007669"/>
    <property type="project" value="UniProtKB-KW"/>
</dbReference>
<evidence type="ECO:0000313" key="18">
    <source>
        <dbReference type="Proteomes" id="UP000008743"/>
    </source>
</evidence>
<dbReference type="GO" id="GO:0022857">
    <property type="term" value="F:transmembrane transporter activity"/>
    <property type="evidence" value="ECO:0007669"/>
    <property type="project" value="InterPro"/>
</dbReference>
<dbReference type="InterPro" id="IPR001054">
    <property type="entry name" value="A/G_cyclase"/>
</dbReference>
<gene>
    <name evidence="17" type="ORF">CAOG_002000</name>
</gene>
<feature type="compositionally biased region" description="Low complexity" evidence="12">
    <location>
        <begin position="589"/>
        <end position="599"/>
    </location>
</feature>
<dbReference type="InterPro" id="IPR007210">
    <property type="entry name" value="ABC_Gly_betaine_transp_sub-bd"/>
</dbReference>
<dbReference type="InParanoid" id="A0A0D2VKY7"/>
<dbReference type="Pfam" id="PF07714">
    <property type="entry name" value="PK_Tyr_Ser-Thr"/>
    <property type="match status" value="1"/>
</dbReference>
<dbReference type="PROSITE" id="PS50125">
    <property type="entry name" value="GUANYLATE_CYCLASE_2"/>
    <property type="match status" value="1"/>
</dbReference>
<dbReference type="Pfam" id="PF04069">
    <property type="entry name" value="OpuAC"/>
    <property type="match status" value="1"/>
</dbReference>
<dbReference type="Gene3D" id="3.40.190.10">
    <property type="entry name" value="Periplasmic binding protein-like II"/>
    <property type="match status" value="1"/>
</dbReference>
<keyword evidence="3 13" id="KW-0812">Transmembrane</keyword>
<organism evidence="17 18">
    <name type="scientific">Capsaspora owczarzaki (strain ATCC 30864)</name>
    <dbReference type="NCBI Taxonomy" id="595528"/>
    <lineage>
        <taxon>Eukaryota</taxon>
        <taxon>Filasterea</taxon>
        <taxon>Capsaspora</taxon>
    </lineage>
</organism>
<name>A0A0D2VKY7_CAPO3</name>
<dbReference type="Proteomes" id="UP000008743">
    <property type="component" value="Unassembled WGS sequence"/>
</dbReference>
<sequence>MAAPRQNAYQSHRRAFARSGVLLVVGTLALLLLALSCRIDAAAASPPSYASIPFSPSLPRCLSPDDFPSLEHVTARQQTIILDEPQSDAHRLVTTMAAILLRDALGYDVRILRHLSESSALARLASGTTHANLAISASNTALNYTNFVSVLRTVDDVGSIGFVGRSGWFVSTSAIAANPALHLDYWRFLQTETGLGLLPAFNSTTASVDSSTDLFLCDTSSYSYCTDGRYTSALCSQDTSFCRDFYHGPPNWDSGVAAQLVANLQLNLSVVYLDAETLTDLVDQHVTASTPVLLQYWEPSRHVAAGDLTRVALPSYTPACYNGNTESPPSGTVACDFPAVVLSKALWAQLESRHPEAYTLLRLFQVDDALINSLLAQLAATPDGAAISAFADLFATTYPLPSTSAYYRRRQSEHSRTLEHSINWDALASPPLPPSTSAHTSGLIADIACDWLRANDQVWQDFMPMAKTDTQESSNFDPLLVAYIVVPSVCVLGFVALLLWLVWRNSHQRQKLKREIHRQWQLSMADLYDIDPHDAVSSLATFKQQRVILTHVDLLLSSNHNATANGSVTGLAGSSNSSMTPLSPLGNNSSPASPTPRRTSLAVSRLTAVSATSTTAVPSKGYSKEAIDEFIQLRELRHPNIVEFFGATLPPTAFIVMEYIAKGSLQNLLEASSIPLDMDFKASMALDISKGMDFLHSHKVAHRNLCSANVLVDNRFVCKITGFGLSSLLPDDLLNEDEDQLTWVSPEVLTWVHQARMIWKKFGQTSTLPSEIDWFKADVHSFGTVMFEMLVGGEGPEQREARMTKQREKLGLGPATTATTAGPTASLAGVPATRESLGAGASETFELTPLSTSSARALDMTASCNSLDGPFLDMDALDQRENDFLMLLRSCQDTNPQTRPTFSFTTRMLLTLMPKRPIMENMASMLETYSSHLEEQVSKRTDELSQEKQRAEALLHNILPKSIAQRLQHSVELIAEEHKSATVFFSDVVGFTSMSHNMPPTAVVTMLNQLFTEMDRLALAFRLEKIKTIGDAYMAACGVPTAVEDHVERVAHFALRAMALKLTGVDGQPLQMRMGIHTGPVTAGVVGTRKFAYDLWGDTVNTASRMESNGVPGRVCVSDAAYQVLKNTFTFEQRPAMFIKGLGETVTYLLVAPRPGVVVSGPAGELTLKPNRRSMQFPTDGQPFGVTEAGLEGAGTNVAVGDAPAASGSNGELGAFGTLKVGVSGTEAGGSGTADTLEVQQYVSMRKAREMTATGTLHHPPSRQNKFVDESGAVLSFAALFAPASRDSGIRGPVKDLRTKFNSPQATLENAAKTTPTAPSSASSSSMMAGKPGPIVNLFRNRRTSITPPPMSEADLKKWRDLQARRRPSLELADSPSALLDKQRAEADRAERAGSKVGFNRLADLV</sequence>
<evidence type="ECO:0000256" key="9">
    <source>
        <dbReference type="ARBA" id="ARBA00023293"/>
    </source>
</evidence>
<keyword evidence="17" id="KW-0418">Kinase</keyword>
<dbReference type="GO" id="GO:0043190">
    <property type="term" value="C:ATP-binding cassette (ABC) transporter complex"/>
    <property type="evidence" value="ECO:0007669"/>
    <property type="project" value="InterPro"/>
</dbReference>
<dbReference type="Pfam" id="PF00211">
    <property type="entry name" value="Guanylate_cyc"/>
    <property type="match status" value="1"/>
</dbReference>
<dbReference type="InterPro" id="IPR011009">
    <property type="entry name" value="Kinase-like_dom_sf"/>
</dbReference>
<keyword evidence="4 14" id="KW-0732">Signal</keyword>
<keyword evidence="9 11" id="KW-0141">cGMP biosynthesis</keyword>
<evidence type="ECO:0000256" key="8">
    <source>
        <dbReference type="ARBA" id="ARBA00023239"/>
    </source>
</evidence>
<dbReference type="RefSeq" id="XP_004364868.1">
    <property type="nucleotide sequence ID" value="XM_004364811.2"/>
</dbReference>
<feature type="region of interest" description="Disordered" evidence="12">
    <location>
        <begin position="567"/>
        <end position="599"/>
    </location>
</feature>
<dbReference type="OrthoDB" id="1890790at2759"/>